<dbReference type="InterPro" id="IPR027417">
    <property type="entry name" value="P-loop_NTPase"/>
</dbReference>
<dbReference type="Gene3D" id="3.40.50.300">
    <property type="entry name" value="P-loop containing nucleotide triphosphate hydrolases"/>
    <property type="match status" value="2"/>
</dbReference>
<dbReference type="AlphaFoldDB" id="B3RTQ9"/>
<evidence type="ECO:0000256" key="1">
    <source>
        <dbReference type="ARBA" id="ARBA00005446"/>
    </source>
</evidence>
<dbReference type="EMBL" id="DS985244">
    <property type="protein sequence ID" value="EDV25672.1"/>
    <property type="molecule type" value="Genomic_DNA"/>
</dbReference>
<evidence type="ECO:0000259" key="12">
    <source>
        <dbReference type="PROSITE" id="PS51192"/>
    </source>
</evidence>
<keyword evidence="6" id="KW-0238">DNA-binding</keyword>
<evidence type="ECO:0000256" key="9">
    <source>
        <dbReference type="ARBA" id="ARBA00034808"/>
    </source>
</evidence>
<keyword evidence="5" id="KW-0067">ATP-binding</keyword>
<dbReference type="Proteomes" id="UP000009022">
    <property type="component" value="Unassembled WGS sequence"/>
</dbReference>
<dbReference type="NCBIfam" id="TIGR00614">
    <property type="entry name" value="recQ_fam"/>
    <property type="match status" value="1"/>
</dbReference>
<evidence type="ECO:0000256" key="5">
    <source>
        <dbReference type="ARBA" id="ARBA00022840"/>
    </source>
</evidence>
<sequence length="1020" mass="116531">MAELALYGKQLDMIRDQLRLWIDQWHYHQFDDEKMIRTIKTTTEDIATQIQRLQSKVQLYLQQENTSTSSQENGLQDSQVDQDLMLEEIDWEKEEESDDIQSSFEKSAVEGVKYVLKYMLLHYLSMNVIWGLFRVQEIDWSKEASIGTILNDATESEDFEIGEQPSNAHLKILKDSFGHAQFRPLQWKIINSIVTHNRDNCVVMATGYGKSLCYQYPAVYLKKIVIVISPLISLMQDQVMALTVNNIPACYLGSAQRNGAEVTRNLKRGRYYLLYVAPEFAVTSGSLFKELNDTIGISLVAIDEAHCVSQWGHDFRSSYRQLDFIRNLLPHVPIMALTATATPLVRADICTALKLSDPLISSTSFDRPNLYFEVRIKSDLMKDLKPYMRKREEKKLFYEFEGSTIIYCISRKDSEMVASKLQGSNILKQRSLINVRMTDLVTFGIKCGYYHAGMGLQDRQRIHHEFIRDELQCVVATIAFGMGIDKPDVRRIIHYGAPRDIESYYQEVGRAGRDGLPGVCVVFFAEADFRLHKHFIGEIADEDFRKHKLEMMNKLLTYLITKDCRRREIISHFESKNIDDFPKHADCCDNCRRSLSGAVSENDEKNNVQGPNFGREARDLLQTVLQVKNISAFERMAMYCKGKYRPRKWWKTLGKLLTMEGFLQEYPLTGMYGCVIGLSDLGHAWLKNTANETIPTLHLKNHASLAKTSNLLSGQTSGVYEVVPVVWQNATEVAINIAKKAMLSAQSPSENVVEDPAEVEFQRSLYTELMSLRNKVANEIGCAPYMVANNKNLLEIATIRPNSEDNLLKIEGISNTRCAKFGAVFVKKVIELCTKNNFQTNKFPDTSVSSSALNNEFAELYNRLQPVRELSETEFMTYNYFHERNMSLSEICEKRGLQESTIVGHLAKALLAGYPVDLNRDFQRLKDVKELLPETITWSQLLIHAAVAQVLHNRLPAVKSPKADTVSRLDQISLNSSTVAKSIKLEKNTDTSQDSKRKLPAWMDNREQSSSTYKRKASYF</sequence>
<evidence type="ECO:0000256" key="2">
    <source>
        <dbReference type="ARBA" id="ARBA00022741"/>
    </source>
</evidence>
<dbReference type="Pfam" id="PF00270">
    <property type="entry name" value="DEAD"/>
    <property type="match status" value="1"/>
</dbReference>
<dbReference type="CTD" id="6753422"/>
<dbReference type="Gene3D" id="1.10.10.10">
    <property type="entry name" value="Winged helix-like DNA-binding domain superfamily/Winged helix DNA-binding domain"/>
    <property type="match status" value="1"/>
</dbReference>
<dbReference type="PROSITE" id="PS51194">
    <property type="entry name" value="HELICASE_CTER"/>
    <property type="match status" value="1"/>
</dbReference>
<dbReference type="EC" id="5.6.2.4" evidence="9"/>
<dbReference type="InParanoid" id="B3RTQ9"/>
<dbReference type="InterPro" id="IPR044876">
    <property type="entry name" value="HRDC_dom_sf"/>
</dbReference>
<organism evidence="14 15">
    <name type="scientific">Trichoplax adhaerens</name>
    <name type="common">Trichoplax reptans</name>
    <dbReference type="NCBI Taxonomy" id="10228"/>
    <lineage>
        <taxon>Eukaryota</taxon>
        <taxon>Metazoa</taxon>
        <taxon>Placozoa</taxon>
        <taxon>Uniplacotomia</taxon>
        <taxon>Trichoplacea</taxon>
        <taxon>Trichoplacidae</taxon>
        <taxon>Trichoplax</taxon>
    </lineage>
</organism>
<dbReference type="SMART" id="SM00490">
    <property type="entry name" value="HELICc"/>
    <property type="match status" value="1"/>
</dbReference>
<evidence type="ECO:0000256" key="6">
    <source>
        <dbReference type="ARBA" id="ARBA00023125"/>
    </source>
</evidence>
<dbReference type="InterPro" id="IPR001650">
    <property type="entry name" value="Helicase_C-like"/>
</dbReference>
<dbReference type="FunFam" id="1.10.150.80:FF:000005">
    <property type="entry name" value="Werner syndrome ATP-dependent helicase homolog"/>
    <property type="match status" value="1"/>
</dbReference>
<keyword evidence="15" id="KW-1185">Reference proteome</keyword>
<feature type="compositionally biased region" description="Basic and acidic residues" evidence="10">
    <location>
        <begin position="985"/>
        <end position="997"/>
    </location>
</feature>
<dbReference type="OrthoDB" id="10261556at2759"/>
<dbReference type="RefSeq" id="XP_002111705.1">
    <property type="nucleotide sequence ID" value="XM_002111669.1"/>
</dbReference>
<dbReference type="Pfam" id="PF14493">
    <property type="entry name" value="HTH_40"/>
    <property type="match status" value="1"/>
</dbReference>
<dbReference type="GO" id="GO:0003677">
    <property type="term" value="F:DNA binding"/>
    <property type="evidence" value="ECO:0007669"/>
    <property type="project" value="UniProtKB-KW"/>
</dbReference>
<protein>
    <recommendedName>
        <fullName evidence="9">DNA 3'-5' helicase</fullName>
        <ecNumber evidence="9">5.6.2.4</ecNumber>
    </recommendedName>
</protein>
<comment type="similarity">
    <text evidence="1">Belongs to the helicase family. RecQ subfamily.</text>
</comment>
<dbReference type="PROSITE" id="PS50967">
    <property type="entry name" value="HRDC"/>
    <property type="match status" value="1"/>
</dbReference>
<dbReference type="Pfam" id="PF00570">
    <property type="entry name" value="HRDC"/>
    <property type="match status" value="1"/>
</dbReference>
<dbReference type="eggNOG" id="KOG0351">
    <property type="taxonomic scope" value="Eukaryota"/>
</dbReference>
<keyword evidence="3" id="KW-0378">Hydrolase</keyword>
<dbReference type="PANTHER" id="PTHR13710">
    <property type="entry name" value="DNA HELICASE RECQ FAMILY MEMBER"/>
    <property type="match status" value="1"/>
</dbReference>
<dbReference type="InterPro" id="IPR018982">
    <property type="entry name" value="RQC_domain"/>
</dbReference>
<dbReference type="SUPFAM" id="SSF47819">
    <property type="entry name" value="HRDC-like"/>
    <property type="match status" value="1"/>
</dbReference>
<evidence type="ECO:0000313" key="14">
    <source>
        <dbReference type="EMBL" id="EDV25672.1"/>
    </source>
</evidence>
<evidence type="ECO:0000256" key="10">
    <source>
        <dbReference type="SAM" id="MobiDB-lite"/>
    </source>
</evidence>
<dbReference type="SUPFAM" id="SSF52540">
    <property type="entry name" value="P-loop containing nucleoside triphosphate hydrolases"/>
    <property type="match status" value="2"/>
</dbReference>
<dbReference type="InterPro" id="IPR002121">
    <property type="entry name" value="HRDC_dom"/>
</dbReference>
<evidence type="ECO:0000259" key="13">
    <source>
        <dbReference type="PROSITE" id="PS51194"/>
    </source>
</evidence>
<reference evidence="14 15" key="1">
    <citation type="journal article" date="2008" name="Nature">
        <title>The Trichoplax genome and the nature of placozoans.</title>
        <authorList>
            <person name="Srivastava M."/>
            <person name="Begovic E."/>
            <person name="Chapman J."/>
            <person name="Putnam N.H."/>
            <person name="Hellsten U."/>
            <person name="Kawashima T."/>
            <person name="Kuo A."/>
            <person name="Mitros T."/>
            <person name="Salamov A."/>
            <person name="Carpenter M.L."/>
            <person name="Signorovitch A.Y."/>
            <person name="Moreno M.A."/>
            <person name="Kamm K."/>
            <person name="Grimwood J."/>
            <person name="Schmutz J."/>
            <person name="Shapiro H."/>
            <person name="Grigoriev I.V."/>
            <person name="Buss L.W."/>
            <person name="Schierwater B."/>
            <person name="Dellaporta S.L."/>
            <person name="Rokhsar D.S."/>
        </authorList>
    </citation>
    <scope>NUCLEOTIDE SEQUENCE [LARGE SCALE GENOMIC DNA]</scope>
    <source>
        <strain evidence="14 15">Grell-BS-1999</strain>
    </source>
</reference>
<dbReference type="InterPro" id="IPR036388">
    <property type="entry name" value="WH-like_DNA-bd_sf"/>
</dbReference>
<dbReference type="GO" id="GO:0005694">
    <property type="term" value="C:chromosome"/>
    <property type="evidence" value="ECO:0000318"/>
    <property type="project" value="GO_Central"/>
</dbReference>
<dbReference type="PhylomeDB" id="B3RTQ9"/>
<evidence type="ECO:0000256" key="3">
    <source>
        <dbReference type="ARBA" id="ARBA00022801"/>
    </source>
</evidence>
<dbReference type="GO" id="GO:0043138">
    <property type="term" value="F:3'-5' DNA helicase activity"/>
    <property type="evidence" value="ECO:0000318"/>
    <property type="project" value="GO_Central"/>
</dbReference>
<dbReference type="CDD" id="cd17920">
    <property type="entry name" value="DEXHc_RecQ"/>
    <property type="match status" value="1"/>
</dbReference>
<dbReference type="InterPro" id="IPR032284">
    <property type="entry name" value="RecQ_Zn-bd"/>
</dbReference>
<dbReference type="InterPro" id="IPR014001">
    <property type="entry name" value="Helicase_ATP-bd"/>
</dbReference>
<accession>B3RTQ9</accession>
<name>B3RTQ9_TRIAD</name>
<dbReference type="GO" id="GO:0009378">
    <property type="term" value="F:four-way junction helicase activity"/>
    <property type="evidence" value="ECO:0000318"/>
    <property type="project" value="GO_Central"/>
</dbReference>
<dbReference type="GO" id="GO:0000724">
    <property type="term" value="P:double-strand break repair via homologous recombination"/>
    <property type="evidence" value="ECO:0000318"/>
    <property type="project" value="GO_Central"/>
</dbReference>
<dbReference type="GO" id="GO:0016787">
    <property type="term" value="F:hydrolase activity"/>
    <property type="evidence" value="ECO:0007669"/>
    <property type="project" value="UniProtKB-KW"/>
</dbReference>
<dbReference type="FunFam" id="3.40.50.300:FF:001450">
    <property type="entry name" value="ATP-dependent DNA helicase"/>
    <property type="match status" value="1"/>
</dbReference>
<dbReference type="GO" id="GO:0006260">
    <property type="term" value="P:DNA replication"/>
    <property type="evidence" value="ECO:0000318"/>
    <property type="project" value="GO_Central"/>
</dbReference>
<dbReference type="SMART" id="SM00956">
    <property type="entry name" value="RQC"/>
    <property type="match status" value="1"/>
</dbReference>
<dbReference type="Gene3D" id="1.10.150.80">
    <property type="entry name" value="HRDC domain"/>
    <property type="match status" value="1"/>
</dbReference>
<feature type="region of interest" description="Disordered" evidence="10">
    <location>
        <begin position="985"/>
        <end position="1020"/>
    </location>
</feature>
<dbReference type="HOGENOM" id="CLU_001103_14_3_1"/>
<dbReference type="FunCoup" id="B3RTQ9">
    <property type="interactions" value="889"/>
</dbReference>
<proteinExistence type="inferred from homology"/>
<dbReference type="SMART" id="SM00341">
    <property type="entry name" value="HRDC"/>
    <property type="match status" value="1"/>
</dbReference>
<dbReference type="GO" id="GO:0005634">
    <property type="term" value="C:nucleus"/>
    <property type="evidence" value="ECO:0000318"/>
    <property type="project" value="GO_Central"/>
</dbReference>
<dbReference type="GeneID" id="6753422"/>
<dbReference type="InterPro" id="IPR011545">
    <property type="entry name" value="DEAD/DEAH_box_helicase_dom"/>
</dbReference>
<evidence type="ECO:0000313" key="15">
    <source>
        <dbReference type="Proteomes" id="UP000009022"/>
    </source>
</evidence>
<dbReference type="PANTHER" id="PTHR13710:SF120">
    <property type="entry name" value="BIFUNCTIONAL 3'-5' EXONUCLEASE_ATP-DEPENDENT HELICASE WRN"/>
    <property type="match status" value="1"/>
</dbReference>
<evidence type="ECO:0000256" key="7">
    <source>
        <dbReference type="ARBA" id="ARBA00023235"/>
    </source>
</evidence>
<evidence type="ECO:0000256" key="8">
    <source>
        <dbReference type="ARBA" id="ARBA00034617"/>
    </source>
</evidence>
<dbReference type="CDD" id="cd18794">
    <property type="entry name" value="SF2_C_RecQ"/>
    <property type="match status" value="1"/>
</dbReference>
<dbReference type="Pfam" id="PF16124">
    <property type="entry name" value="RecQ_Zn_bind"/>
    <property type="match status" value="1"/>
</dbReference>
<dbReference type="OMA" id="VGLTHEI"/>
<feature type="domain" description="HRDC" evidence="11">
    <location>
        <begin position="759"/>
        <end position="839"/>
    </location>
</feature>
<dbReference type="GO" id="GO:0005737">
    <property type="term" value="C:cytoplasm"/>
    <property type="evidence" value="ECO:0000318"/>
    <property type="project" value="GO_Central"/>
</dbReference>
<dbReference type="FunFam" id="3.40.50.300:FF:003431">
    <property type="entry name" value="ATP-dependent DNA helicase"/>
    <property type="match status" value="1"/>
</dbReference>
<keyword evidence="2" id="KW-0547">Nucleotide-binding</keyword>
<feature type="domain" description="Helicase C-terminal" evidence="13">
    <location>
        <begin position="392"/>
        <end position="557"/>
    </location>
</feature>
<evidence type="ECO:0000256" key="4">
    <source>
        <dbReference type="ARBA" id="ARBA00022806"/>
    </source>
</evidence>
<dbReference type="KEGG" id="tad:TRIADDRAFT_56013"/>
<dbReference type="InterPro" id="IPR004589">
    <property type="entry name" value="DNA_helicase_ATP-dep_RecQ"/>
</dbReference>
<keyword evidence="7" id="KW-0413">Isomerase</keyword>
<dbReference type="SMART" id="SM00487">
    <property type="entry name" value="DEXDc"/>
    <property type="match status" value="1"/>
</dbReference>
<keyword evidence="4" id="KW-0347">Helicase</keyword>
<comment type="catalytic activity">
    <reaction evidence="8">
        <text>Couples ATP hydrolysis with the unwinding of duplex DNA by translocating in the 3'-5' direction.</text>
        <dbReference type="EC" id="5.6.2.4"/>
    </reaction>
</comment>
<feature type="domain" description="Helicase ATP-binding" evidence="12">
    <location>
        <begin position="191"/>
        <end position="359"/>
    </location>
</feature>
<dbReference type="PROSITE" id="PS51192">
    <property type="entry name" value="HELICASE_ATP_BIND_1"/>
    <property type="match status" value="1"/>
</dbReference>
<dbReference type="STRING" id="10228.B3RTQ9"/>
<dbReference type="InterPro" id="IPR010997">
    <property type="entry name" value="HRDC-like_sf"/>
</dbReference>
<dbReference type="Pfam" id="PF00271">
    <property type="entry name" value="Helicase_C"/>
    <property type="match status" value="1"/>
</dbReference>
<dbReference type="InterPro" id="IPR029491">
    <property type="entry name" value="Helicase_HTH"/>
</dbReference>
<gene>
    <name evidence="14" type="ORF">TRIADDRAFT_56013</name>
</gene>
<evidence type="ECO:0000259" key="11">
    <source>
        <dbReference type="PROSITE" id="PS50967"/>
    </source>
</evidence>
<dbReference type="GO" id="GO:0005524">
    <property type="term" value="F:ATP binding"/>
    <property type="evidence" value="ECO:0007669"/>
    <property type="project" value="UniProtKB-KW"/>
</dbReference>